<protein>
    <submittedName>
        <fullName evidence="3">Nuclear transport factor 2 family protein</fullName>
    </submittedName>
</protein>
<accession>A0A538TL19</accession>
<organism evidence="3 4">
    <name type="scientific">Eiseniibacteriota bacterium</name>
    <dbReference type="NCBI Taxonomy" id="2212470"/>
    <lineage>
        <taxon>Bacteria</taxon>
        <taxon>Candidatus Eiseniibacteriota</taxon>
    </lineage>
</organism>
<dbReference type="AlphaFoldDB" id="A0A538TL19"/>
<evidence type="ECO:0000313" key="3">
    <source>
        <dbReference type="EMBL" id="TMQ64311.1"/>
    </source>
</evidence>
<feature type="domain" description="DUF4440" evidence="2">
    <location>
        <begin position="36"/>
        <end position="147"/>
    </location>
</feature>
<dbReference type="InterPro" id="IPR011944">
    <property type="entry name" value="Steroid_delta5-4_isomerase"/>
</dbReference>
<dbReference type="SUPFAM" id="SSF54427">
    <property type="entry name" value="NTF2-like"/>
    <property type="match status" value="1"/>
</dbReference>
<gene>
    <name evidence="3" type="ORF">E6K79_07805</name>
</gene>
<keyword evidence="1" id="KW-0732">Signal</keyword>
<dbReference type="Gene3D" id="3.10.450.50">
    <property type="match status" value="1"/>
</dbReference>
<proteinExistence type="predicted"/>
<sequence length="167" mass="18266">MKRILSAALFLLFATSAFAADAKKNTMNADEGVMKSAQGFFDAWNQHDMKAMTSYWTNDATLINPMGRMAHGTSDIEKLFTDEQSSVFKASTAKVLEMKVTRSLGSTMAFCDGEMTVDGAMGPDGSAMQQMKIHLAVIMEKKGGRWLFADARPYSFMPAPPEAAKTN</sequence>
<evidence type="ECO:0000259" key="2">
    <source>
        <dbReference type="Pfam" id="PF14534"/>
    </source>
</evidence>
<dbReference type="EMBL" id="VBOZ01000023">
    <property type="protein sequence ID" value="TMQ64311.1"/>
    <property type="molecule type" value="Genomic_DNA"/>
</dbReference>
<feature type="signal peptide" evidence="1">
    <location>
        <begin position="1"/>
        <end position="19"/>
    </location>
</feature>
<reference evidence="3 4" key="1">
    <citation type="journal article" date="2019" name="Nat. Microbiol.">
        <title>Mediterranean grassland soil C-N compound turnover is dependent on rainfall and depth, and is mediated by genomically divergent microorganisms.</title>
        <authorList>
            <person name="Diamond S."/>
            <person name="Andeer P.F."/>
            <person name="Li Z."/>
            <person name="Crits-Christoph A."/>
            <person name="Burstein D."/>
            <person name="Anantharaman K."/>
            <person name="Lane K.R."/>
            <person name="Thomas B.C."/>
            <person name="Pan C."/>
            <person name="Northen T.R."/>
            <person name="Banfield J.F."/>
        </authorList>
    </citation>
    <scope>NUCLEOTIDE SEQUENCE [LARGE SCALE GENOMIC DNA]</scope>
    <source>
        <strain evidence="3">WS_9</strain>
    </source>
</reference>
<name>A0A538TL19_UNCEI</name>
<dbReference type="InterPro" id="IPR027843">
    <property type="entry name" value="DUF4440"/>
</dbReference>
<dbReference type="InterPro" id="IPR032710">
    <property type="entry name" value="NTF2-like_dom_sf"/>
</dbReference>
<dbReference type="Proteomes" id="UP000317691">
    <property type="component" value="Unassembled WGS sequence"/>
</dbReference>
<dbReference type="NCBIfam" id="TIGR02246">
    <property type="entry name" value="SgcJ/EcaC family oxidoreductase"/>
    <property type="match status" value="1"/>
</dbReference>
<dbReference type="Pfam" id="PF14534">
    <property type="entry name" value="DUF4440"/>
    <property type="match status" value="1"/>
</dbReference>
<evidence type="ECO:0000313" key="4">
    <source>
        <dbReference type="Proteomes" id="UP000317691"/>
    </source>
</evidence>
<feature type="chain" id="PRO_5022160093" evidence="1">
    <location>
        <begin position="20"/>
        <end position="167"/>
    </location>
</feature>
<comment type="caution">
    <text evidence="3">The sequence shown here is derived from an EMBL/GenBank/DDBJ whole genome shotgun (WGS) entry which is preliminary data.</text>
</comment>
<evidence type="ECO:0000256" key="1">
    <source>
        <dbReference type="SAM" id="SignalP"/>
    </source>
</evidence>